<dbReference type="GO" id="GO:0031591">
    <property type="term" value="P:wybutosine biosynthetic process"/>
    <property type="evidence" value="ECO:0007669"/>
    <property type="project" value="InterPro"/>
</dbReference>
<evidence type="ECO:0000256" key="4">
    <source>
        <dbReference type="ARBA" id="ARBA00022694"/>
    </source>
</evidence>
<evidence type="ECO:0000259" key="7">
    <source>
        <dbReference type="PROSITE" id="PS51684"/>
    </source>
</evidence>
<dbReference type="InParanoid" id="A0A0D2A4U1"/>
<evidence type="ECO:0000256" key="1">
    <source>
        <dbReference type="ARBA" id="ARBA00004797"/>
    </source>
</evidence>
<evidence type="ECO:0000256" key="3">
    <source>
        <dbReference type="ARBA" id="ARBA00022691"/>
    </source>
</evidence>
<dbReference type="GO" id="GO:0005737">
    <property type="term" value="C:cytoplasm"/>
    <property type="evidence" value="ECO:0007669"/>
    <property type="project" value="UniProtKB-SubCell"/>
</dbReference>
<dbReference type="SUPFAM" id="SSF53335">
    <property type="entry name" value="S-adenosyl-L-methionine-dependent methyltransferases"/>
    <property type="match status" value="1"/>
</dbReference>
<accession>A0A0D2A4U1</accession>
<reference evidence="8 9" key="1">
    <citation type="submission" date="2015-01" db="EMBL/GenBank/DDBJ databases">
        <title>The Genome Sequence of Ochroconis gallopava CBS43764.</title>
        <authorList>
            <consortium name="The Broad Institute Genomics Platform"/>
            <person name="Cuomo C."/>
            <person name="de Hoog S."/>
            <person name="Gorbushina A."/>
            <person name="Stielow B."/>
            <person name="Teixiera M."/>
            <person name="Abouelleil A."/>
            <person name="Chapman S.B."/>
            <person name="Priest M."/>
            <person name="Young S.K."/>
            <person name="Wortman J."/>
            <person name="Nusbaum C."/>
            <person name="Birren B."/>
        </authorList>
    </citation>
    <scope>NUCLEOTIDE SEQUENCE [LARGE SCALE GENOMIC DNA]</scope>
    <source>
        <strain evidence="8 9">CBS 43764</strain>
    </source>
</reference>
<dbReference type="PANTHER" id="PTHR23245">
    <property type="entry name" value="TRNA METHYLTRANSFERASE"/>
    <property type="match status" value="1"/>
</dbReference>
<dbReference type="PROSITE" id="PS51684">
    <property type="entry name" value="SAM_MT_TRM5_TYW2"/>
    <property type="match status" value="1"/>
</dbReference>
<evidence type="ECO:0000256" key="2">
    <source>
        <dbReference type="ARBA" id="ARBA00022679"/>
    </source>
</evidence>
<proteinExistence type="inferred from homology"/>
<dbReference type="FunCoup" id="A0A0D2A4U1">
    <property type="interactions" value="26"/>
</dbReference>
<keyword evidence="6" id="KW-0963">Cytoplasm</keyword>
<dbReference type="STRING" id="253628.A0A0D2A4U1"/>
<dbReference type="GO" id="GO:0008175">
    <property type="term" value="F:tRNA methyltransferase activity"/>
    <property type="evidence" value="ECO:0007669"/>
    <property type="project" value="TreeGrafter"/>
</dbReference>
<protein>
    <recommendedName>
        <fullName evidence="6">tRNA wybutosine-synthesizing protein 2</fullName>
        <shortName evidence="6">tRNA-yW-synthesizing protein 2</shortName>
    </recommendedName>
    <alternativeName>
        <fullName evidence="6">tRNA(Phe) (4-demethylwyosine(37)-C(7)) aminocarboxypropyltransferase</fullName>
    </alternativeName>
</protein>
<feature type="domain" description="SAM-dependent methyltransferase TRM5/TYW2-type" evidence="7">
    <location>
        <begin position="75"/>
        <end position="368"/>
    </location>
</feature>
<dbReference type="GO" id="GO:0008757">
    <property type="term" value="F:S-adenosylmethionine-dependent methyltransferase activity"/>
    <property type="evidence" value="ECO:0007669"/>
    <property type="project" value="InterPro"/>
</dbReference>
<dbReference type="InterPro" id="IPR030382">
    <property type="entry name" value="MeTrfase_TRM5/TYW2"/>
</dbReference>
<dbReference type="GeneID" id="27314627"/>
<name>A0A0D2A4U1_9PEZI</name>
<dbReference type="GO" id="GO:0102522">
    <property type="term" value="F:tRNA 4-demethylwyosine alpha-amino-alpha-carboxypropyltransferase activity"/>
    <property type="evidence" value="ECO:0007669"/>
    <property type="project" value="UniProtKB-EC"/>
</dbReference>
<dbReference type="PANTHER" id="PTHR23245:SF25">
    <property type="entry name" value="TRNA WYBUTOSINE-SYNTHESIZING PROTEIN 2 HOMOLOG"/>
    <property type="match status" value="1"/>
</dbReference>
<dbReference type="HOGENOM" id="CLU_023588_0_0_1"/>
<dbReference type="RefSeq" id="XP_016211667.1">
    <property type="nucleotide sequence ID" value="XM_016360328.1"/>
</dbReference>
<evidence type="ECO:0000313" key="8">
    <source>
        <dbReference type="EMBL" id="KIW01798.1"/>
    </source>
</evidence>
<gene>
    <name evidence="8" type="ORF">PV09_06654</name>
</gene>
<keyword evidence="9" id="KW-1185">Reference proteome</keyword>
<dbReference type="Proteomes" id="UP000053259">
    <property type="component" value="Unassembled WGS sequence"/>
</dbReference>
<dbReference type="GO" id="GO:0030488">
    <property type="term" value="P:tRNA methylation"/>
    <property type="evidence" value="ECO:0007669"/>
    <property type="project" value="TreeGrafter"/>
</dbReference>
<dbReference type="EMBL" id="KN847552">
    <property type="protein sequence ID" value="KIW01798.1"/>
    <property type="molecule type" value="Genomic_DNA"/>
</dbReference>
<dbReference type="VEuPathDB" id="FungiDB:PV09_06654"/>
<sequence length="377" mass="41380">MASNPFHLALRTSLGILPSDLLVAIQVTIDDLVESTPKSFSIYCPLLLLPSHAFASDKWMRLFEKLGGEGRDGLMERLAANMNVTHIALNAPIAPVLKATDREAANVQRRPNIAPLFGDFGPFVAEAPTTQDLSCALWVSTRQNGITQTWAPLYTMFSRGNITEKARLLGLPAVKVSVEAPQGCTAVDMYAGIGYFVFSYVKAGCEKVLGFELNAWSVEGLRRGAGVNKWSCRVVRADELGADLDLDFADRVTVFEMSNEIAASVVARNRGKLPPVRHVNLGLLPTSRGAYAGAVQCLDPELGGWLHVHENFATKEIALKSEDVRKRIQVLVRESRGSEWRVELEHVERVKTYAPGVMHCVLDICVIPTESRETTGH</sequence>
<dbReference type="UniPathway" id="UPA00375"/>
<comment type="similarity">
    <text evidence="6">Belongs to the class I-like SAM-binding methyltransferase superfamily. TRM5/TYW2 family.</text>
</comment>
<organism evidence="8 9">
    <name type="scientific">Verruconis gallopava</name>
    <dbReference type="NCBI Taxonomy" id="253628"/>
    <lineage>
        <taxon>Eukaryota</taxon>
        <taxon>Fungi</taxon>
        <taxon>Dikarya</taxon>
        <taxon>Ascomycota</taxon>
        <taxon>Pezizomycotina</taxon>
        <taxon>Dothideomycetes</taxon>
        <taxon>Pleosporomycetidae</taxon>
        <taxon>Venturiales</taxon>
        <taxon>Sympoventuriaceae</taxon>
        <taxon>Verruconis</taxon>
    </lineage>
</organism>
<evidence type="ECO:0000256" key="6">
    <source>
        <dbReference type="PIRNR" id="PIRNR038972"/>
    </source>
</evidence>
<dbReference type="Pfam" id="PF02475">
    <property type="entry name" value="TRM5-TYW2_MTfase"/>
    <property type="match status" value="1"/>
</dbReference>
<dbReference type="InterPro" id="IPR056743">
    <property type="entry name" value="TRM5-TYW2-like_MTfase"/>
</dbReference>
<dbReference type="PIRSF" id="PIRSF038972">
    <property type="entry name" value="Trm12"/>
    <property type="match status" value="1"/>
</dbReference>
<dbReference type="AlphaFoldDB" id="A0A0D2A4U1"/>
<evidence type="ECO:0000313" key="9">
    <source>
        <dbReference type="Proteomes" id="UP000053259"/>
    </source>
</evidence>
<dbReference type="InterPro" id="IPR026274">
    <property type="entry name" value="tRNA_wybutosine_synth_prot_2"/>
</dbReference>
<dbReference type="InterPro" id="IPR029063">
    <property type="entry name" value="SAM-dependent_MTases_sf"/>
</dbReference>
<dbReference type="Gene3D" id="3.40.50.150">
    <property type="entry name" value="Vaccinia Virus protein VP39"/>
    <property type="match status" value="1"/>
</dbReference>
<comment type="function">
    <text evidence="6">S-adenosyl-L-methionine-dependent transferase that acts as a component of the wybutosine biosynthesis pathway. Wybutosine is a hyper modified guanosine with a tricyclic base found at the 3'-position adjacent to the anticodon of eukaryotic phenylalanine tRNA. Catalyzes the transfer of the alpha-amino-alpha-carboxypropyl (acp) group from S-adenosyl-L-methionine to the C-7 position of 4-demethylwyosine (imG-14) to produce wybutosine-86.</text>
</comment>
<keyword evidence="2 6" id="KW-0808">Transferase</keyword>
<dbReference type="OrthoDB" id="2387925at2759"/>
<evidence type="ECO:0000256" key="5">
    <source>
        <dbReference type="ARBA" id="ARBA00049400"/>
    </source>
</evidence>
<comment type="subcellular location">
    <subcellularLocation>
        <location evidence="6">Cytoplasm</location>
    </subcellularLocation>
</comment>
<keyword evidence="3 6" id="KW-0949">S-adenosyl-L-methionine</keyword>
<keyword evidence="4 6" id="KW-0819">tRNA processing</keyword>
<comment type="catalytic activity">
    <reaction evidence="5">
        <text>4-demethylwyosine(37) in tRNA(Phe) + S-adenosyl-L-methionine = 4-demethyl-7-[(3S)-3-amino-3-carboxypropyl]wyosine(37) in tRNA(Phe) + S-methyl-5'-thioadenosine + H(+)</text>
        <dbReference type="Rhea" id="RHEA:36355"/>
        <dbReference type="Rhea" id="RHEA-COMP:10164"/>
        <dbReference type="Rhea" id="RHEA-COMP:10378"/>
        <dbReference type="ChEBI" id="CHEBI:15378"/>
        <dbReference type="ChEBI" id="CHEBI:17509"/>
        <dbReference type="ChEBI" id="CHEBI:59789"/>
        <dbReference type="ChEBI" id="CHEBI:64315"/>
        <dbReference type="ChEBI" id="CHEBI:73550"/>
        <dbReference type="EC" id="2.5.1.114"/>
    </reaction>
</comment>
<comment type="pathway">
    <text evidence="1 6">tRNA modification; wybutosine-tRNA(Phe) biosynthesis.</text>
</comment>